<evidence type="ECO:0000313" key="4">
    <source>
        <dbReference type="Proteomes" id="UP000007800"/>
    </source>
</evidence>
<dbReference type="AlphaFoldDB" id="C5K5P1"/>
<feature type="region of interest" description="Disordered" evidence="1">
    <location>
        <begin position="376"/>
        <end position="447"/>
    </location>
</feature>
<feature type="transmembrane region" description="Helical" evidence="2">
    <location>
        <begin position="325"/>
        <end position="347"/>
    </location>
</feature>
<reference evidence="3 4" key="1">
    <citation type="submission" date="2008-07" db="EMBL/GenBank/DDBJ databases">
        <authorList>
            <person name="El-Sayed N."/>
            <person name="Caler E."/>
            <person name="Inman J."/>
            <person name="Amedeo P."/>
            <person name="Hass B."/>
            <person name="Wortman J."/>
        </authorList>
    </citation>
    <scope>NUCLEOTIDE SEQUENCE [LARGE SCALE GENOMIC DNA]</scope>
    <source>
        <strain evidence="4">ATCC 50983 / TXsc</strain>
    </source>
</reference>
<dbReference type="InterPro" id="IPR036322">
    <property type="entry name" value="WD40_repeat_dom_sf"/>
</dbReference>
<evidence type="ECO:0000256" key="2">
    <source>
        <dbReference type="SAM" id="Phobius"/>
    </source>
</evidence>
<keyword evidence="4" id="KW-1185">Reference proteome</keyword>
<dbReference type="Gene3D" id="2.130.10.10">
    <property type="entry name" value="YVTN repeat-like/Quinoprotein amine dehydrogenase"/>
    <property type="match status" value="1"/>
</dbReference>
<dbReference type="EMBL" id="GG670703">
    <property type="protein sequence ID" value="EER20198.1"/>
    <property type="molecule type" value="Genomic_DNA"/>
</dbReference>
<gene>
    <name evidence="3" type="ORF">Pmar_PMAR015189</name>
</gene>
<name>C5K5P1_PERM5</name>
<feature type="compositionally biased region" description="Gly residues" evidence="1">
    <location>
        <begin position="391"/>
        <end position="402"/>
    </location>
</feature>
<dbReference type="OrthoDB" id="441159at2759"/>
<dbReference type="Proteomes" id="UP000007800">
    <property type="component" value="Unassembled WGS sequence"/>
</dbReference>
<dbReference type="InterPro" id="IPR015943">
    <property type="entry name" value="WD40/YVTN_repeat-like_dom_sf"/>
</dbReference>
<evidence type="ECO:0000256" key="1">
    <source>
        <dbReference type="SAM" id="MobiDB-lite"/>
    </source>
</evidence>
<proteinExistence type="predicted"/>
<dbReference type="InParanoid" id="C5K5P1"/>
<keyword evidence="2" id="KW-0812">Transmembrane</keyword>
<evidence type="ECO:0000313" key="3">
    <source>
        <dbReference type="EMBL" id="EER20198.1"/>
    </source>
</evidence>
<dbReference type="SUPFAM" id="SSF50978">
    <property type="entry name" value="WD40 repeat-like"/>
    <property type="match status" value="1"/>
</dbReference>
<feature type="compositionally biased region" description="Acidic residues" evidence="1">
    <location>
        <begin position="415"/>
        <end position="447"/>
    </location>
</feature>
<dbReference type="RefSeq" id="XP_002788402.1">
    <property type="nucleotide sequence ID" value="XM_002788356.1"/>
</dbReference>
<protein>
    <submittedName>
        <fullName evidence="3">Uncharacterized protein</fullName>
    </submittedName>
</protein>
<keyword evidence="2" id="KW-0472">Membrane</keyword>
<organism evidence="4">
    <name type="scientific">Perkinsus marinus (strain ATCC 50983 / TXsc)</name>
    <dbReference type="NCBI Taxonomy" id="423536"/>
    <lineage>
        <taxon>Eukaryota</taxon>
        <taxon>Sar</taxon>
        <taxon>Alveolata</taxon>
        <taxon>Perkinsozoa</taxon>
        <taxon>Perkinsea</taxon>
        <taxon>Perkinsida</taxon>
        <taxon>Perkinsidae</taxon>
        <taxon>Perkinsus</taxon>
    </lineage>
</organism>
<keyword evidence="2" id="KW-1133">Transmembrane helix</keyword>
<sequence>MSSKLVIGYTDGSVACVDVHSGKFINRTAGTESGASITTLEGQGGAAKCVFAGFSDGSMKAIDVDANVVAGGGKEGLTAMTGLAAEKWEVTSSSVDGFVRFWDMRRLLRSTSESLSMESMGENKDMLVVPRQSIRLRNFEEAEVGGVCPETVGHVDASSRLGIDSILSCAQYTREHVQGNYEFVSYNRGNTTCMWSNSCECVALGECPSGDPEGGWKSALIVRLLDTDLADKPVRYERKPHIAGGDPVSTEDSGIEYAALAPVIDGDVRMVGSPGLTAKSEGGQMLMSNDATNLIDVATDCSHGNVIEFLQNFKESCSMRAIVRFARMATVAFGITIILLSWLAFGCTSGYRRKLRRDAKASRERLEALRANIPTKVEAGKAASPQQSDDGVGGGDDGGGGSVEESSEGSSSEYDYSDEEDYSDYSSEEDSEEEGESEEEEGGSGEG</sequence>
<accession>C5K5P1</accession>
<dbReference type="GeneID" id="9053734"/>